<feature type="disulfide bond" evidence="16">
    <location>
        <begin position="1042"/>
        <end position="1052"/>
    </location>
</feature>
<feature type="repeat" description="LDL-receptor class B" evidence="18">
    <location>
        <begin position="1666"/>
        <end position="1711"/>
    </location>
</feature>
<evidence type="ECO:0000256" key="9">
    <source>
        <dbReference type="ARBA" id="ARBA00022989"/>
    </source>
</evidence>
<evidence type="ECO:0000256" key="17">
    <source>
        <dbReference type="PROSITE-ProRule" id="PRU00124"/>
    </source>
</evidence>
<dbReference type="Pfam" id="PF14670">
    <property type="entry name" value="FXa_inhibition"/>
    <property type="match status" value="1"/>
</dbReference>
<evidence type="ECO:0000256" key="6">
    <source>
        <dbReference type="ARBA" id="ARBA00022729"/>
    </source>
</evidence>
<feature type="disulfide bond" evidence="17">
    <location>
        <begin position="733"/>
        <end position="748"/>
    </location>
</feature>
<dbReference type="SMART" id="SM00192">
    <property type="entry name" value="LDLa"/>
    <property type="match status" value="8"/>
</dbReference>
<dbReference type="InterPro" id="IPR000033">
    <property type="entry name" value="LDLR_classB_rpt"/>
</dbReference>
<feature type="disulfide bond" evidence="17">
    <location>
        <begin position="760"/>
        <end position="778"/>
    </location>
</feature>
<dbReference type="EMBL" id="JARBDR010000141">
    <property type="protein sequence ID" value="KAJ8319797.1"/>
    <property type="molecule type" value="Genomic_DNA"/>
</dbReference>
<dbReference type="SMART" id="SM00181">
    <property type="entry name" value="EGF"/>
    <property type="match status" value="8"/>
</dbReference>
<dbReference type="PROSITE" id="PS01209">
    <property type="entry name" value="LDLRA_1"/>
    <property type="match status" value="2"/>
</dbReference>
<dbReference type="InterPro" id="IPR051221">
    <property type="entry name" value="LDLR-related"/>
</dbReference>
<feature type="disulfide bond" evidence="17">
    <location>
        <begin position="875"/>
        <end position="887"/>
    </location>
</feature>
<dbReference type="InterPro" id="IPR056588">
    <property type="entry name" value="EGF_LRP2"/>
</dbReference>
<organism evidence="20 21">
    <name type="scientific">Tegillarca granosa</name>
    <name type="common">Malaysian cockle</name>
    <name type="synonym">Anadara granosa</name>
    <dbReference type="NCBI Taxonomy" id="220873"/>
    <lineage>
        <taxon>Eukaryota</taxon>
        <taxon>Metazoa</taxon>
        <taxon>Spiralia</taxon>
        <taxon>Lophotrochozoa</taxon>
        <taxon>Mollusca</taxon>
        <taxon>Bivalvia</taxon>
        <taxon>Autobranchia</taxon>
        <taxon>Pteriomorphia</taxon>
        <taxon>Arcoida</taxon>
        <taxon>Arcoidea</taxon>
        <taxon>Arcidae</taxon>
        <taxon>Tegillarca</taxon>
    </lineage>
</organism>
<feature type="repeat" description="LDL-receptor class B" evidence="18">
    <location>
        <begin position="527"/>
        <end position="569"/>
    </location>
</feature>
<feature type="disulfide bond" evidence="17">
    <location>
        <begin position="800"/>
        <end position="818"/>
    </location>
</feature>
<keyword evidence="9" id="KW-1133">Transmembrane helix</keyword>
<evidence type="ECO:0000256" key="11">
    <source>
        <dbReference type="ARBA" id="ARBA00023157"/>
    </source>
</evidence>
<dbReference type="Gene3D" id="2.120.10.30">
    <property type="entry name" value="TolB, C-terminal domain"/>
    <property type="match status" value="7"/>
</dbReference>
<dbReference type="InterPro" id="IPR002172">
    <property type="entry name" value="LDrepeatLR_classA_rpt"/>
</dbReference>
<feature type="repeat" description="LDL-receptor class B" evidence="18">
    <location>
        <begin position="1621"/>
        <end position="1665"/>
    </location>
</feature>
<evidence type="ECO:0000256" key="1">
    <source>
        <dbReference type="ARBA" id="ARBA00004479"/>
    </source>
</evidence>
<comment type="similarity">
    <text evidence="2">Belongs to the LDLR family.</text>
</comment>
<evidence type="ECO:0000256" key="18">
    <source>
        <dbReference type="PROSITE-ProRule" id="PRU00461"/>
    </source>
</evidence>
<feature type="disulfide bond" evidence="17">
    <location>
        <begin position="714"/>
        <end position="726"/>
    </location>
</feature>
<keyword evidence="12" id="KW-0675">Receptor</keyword>
<dbReference type="InterPro" id="IPR009030">
    <property type="entry name" value="Growth_fac_rcpt_cys_sf"/>
</dbReference>
<proteinExistence type="inferred from homology"/>
<evidence type="ECO:0000256" key="4">
    <source>
        <dbReference type="ARBA" id="ARBA00022583"/>
    </source>
</evidence>
<keyword evidence="10" id="KW-0472">Membrane</keyword>
<accession>A0ABQ9FUZ9</accession>
<dbReference type="InterPro" id="IPR000152">
    <property type="entry name" value="EGF-type_Asp/Asn_hydroxyl_site"/>
</dbReference>
<keyword evidence="5" id="KW-0812">Transmembrane</keyword>
<gene>
    <name evidence="20" type="ORF">KUTeg_001384</name>
</gene>
<dbReference type="InterPro" id="IPR000742">
    <property type="entry name" value="EGF"/>
</dbReference>
<dbReference type="Pfam" id="PF00057">
    <property type="entry name" value="Ldl_recept_a"/>
    <property type="match status" value="7"/>
</dbReference>
<dbReference type="PANTHER" id="PTHR22722">
    <property type="entry name" value="LOW-DENSITY LIPOPROTEIN RECEPTOR-RELATED PROTEIN 2-RELATED"/>
    <property type="match status" value="1"/>
</dbReference>
<comment type="caution">
    <text evidence="20">The sequence shown here is derived from an EMBL/GenBank/DDBJ whole genome shotgun (WGS) entry which is preliminary data.</text>
</comment>
<evidence type="ECO:0000256" key="8">
    <source>
        <dbReference type="ARBA" id="ARBA00022837"/>
    </source>
</evidence>
<dbReference type="PROSITE" id="PS01186">
    <property type="entry name" value="EGF_2"/>
    <property type="match status" value="2"/>
</dbReference>
<feature type="disulfide bond" evidence="17">
    <location>
        <begin position="693"/>
        <end position="708"/>
    </location>
</feature>
<keyword evidence="3 16" id="KW-0245">EGF-like domain</keyword>
<name>A0ABQ9FUZ9_TEGGR</name>
<keyword evidence="21" id="KW-1185">Reference proteome</keyword>
<dbReference type="CDD" id="cd00054">
    <property type="entry name" value="EGF_CA"/>
    <property type="match status" value="2"/>
</dbReference>
<feature type="disulfide bond" evidence="17">
    <location>
        <begin position="721"/>
        <end position="739"/>
    </location>
</feature>
<evidence type="ECO:0000313" key="21">
    <source>
        <dbReference type="Proteomes" id="UP001217089"/>
    </source>
</evidence>
<evidence type="ECO:0000256" key="2">
    <source>
        <dbReference type="ARBA" id="ARBA00009939"/>
    </source>
</evidence>
<keyword evidence="11 16" id="KW-1015">Disulfide bond</keyword>
<dbReference type="SMART" id="SM00135">
    <property type="entry name" value="LY"/>
    <property type="match status" value="19"/>
</dbReference>
<dbReference type="SUPFAM" id="SSF57184">
    <property type="entry name" value="Growth factor receptor domain"/>
    <property type="match status" value="2"/>
</dbReference>
<evidence type="ECO:0000256" key="12">
    <source>
        <dbReference type="ARBA" id="ARBA00023170"/>
    </source>
</evidence>
<comment type="caution">
    <text evidence="16">Lacks conserved residue(s) required for the propagation of feature annotation.</text>
</comment>
<dbReference type="PANTHER" id="PTHR22722:SF14">
    <property type="entry name" value="MEGALIN, ISOFORM A"/>
    <property type="match status" value="1"/>
</dbReference>
<evidence type="ECO:0000256" key="10">
    <source>
        <dbReference type="ARBA" id="ARBA00023136"/>
    </source>
</evidence>
<dbReference type="Pfam" id="PF07645">
    <property type="entry name" value="EGF_CA"/>
    <property type="match status" value="2"/>
</dbReference>
<keyword evidence="7" id="KW-0677">Repeat</keyword>
<dbReference type="PRINTS" id="PR00261">
    <property type="entry name" value="LDLRECEPTOR"/>
</dbReference>
<evidence type="ECO:0000256" key="5">
    <source>
        <dbReference type="ARBA" id="ARBA00022692"/>
    </source>
</evidence>
<keyword evidence="4" id="KW-0254">Endocytosis</keyword>
<feature type="disulfide bond" evidence="17">
    <location>
        <begin position="681"/>
        <end position="699"/>
    </location>
</feature>
<feature type="disulfide bond" evidence="17">
    <location>
        <begin position="882"/>
        <end position="900"/>
    </location>
</feature>
<feature type="disulfide bond" evidence="17">
    <location>
        <begin position="753"/>
        <end position="765"/>
    </location>
</feature>
<feature type="disulfide bond" evidence="17">
    <location>
        <begin position="915"/>
        <end position="927"/>
    </location>
</feature>
<evidence type="ECO:0000256" key="15">
    <source>
        <dbReference type="ARBA" id="ARBA00037878"/>
    </source>
</evidence>
<evidence type="ECO:0000256" key="3">
    <source>
        <dbReference type="ARBA" id="ARBA00022536"/>
    </source>
</evidence>
<dbReference type="PROSITE" id="PS51120">
    <property type="entry name" value="LDLRB"/>
    <property type="match status" value="4"/>
</dbReference>
<dbReference type="Gene3D" id="2.10.25.10">
    <property type="entry name" value="Laminin"/>
    <property type="match status" value="4"/>
</dbReference>
<protein>
    <recommendedName>
        <fullName evidence="19">EGF-like domain-containing protein</fullName>
    </recommendedName>
</protein>
<reference evidence="20 21" key="1">
    <citation type="submission" date="2022-12" db="EMBL/GenBank/DDBJ databases">
        <title>Chromosome-level genome of Tegillarca granosa.</title>
        <authorList>
            <person name="Kim J."/>
        </authorList>
    </citation>
    <scope>NUCLEOTIDE SEQUENCE [LARGE SCALE GENOMIC DNA]</scope>
    <source>
        <strain evidence="20">Teg-2019</strain>
        <tissue evidence="20">Adductor muscle</tissue>
    </source>
</reference>
<evidence type="ECO:0000256" key="16">
    <source>
        <dbReference type="PROSITE-ProRule" id="PRU00076"/>
    </source>
</evidence>
<dbReference type="InterPro" id="IPR036055">
    <property type="entry name" value="LDL_receptor-like_sf"/>
</dbReference>
<dbReference type="InterPro" id="IPR023415">
    <property type="entry name" value="LDLR_class-A_CS"/>
</dbReference>
<evidence type="ECO:0000313" key="20">
    <source>
        <dbReference type="EMBL" id="KAJ8319797.1"/>
    </source>
</evidence>
<dbReference type="PROSITE" id="PS01187">
    <property type="entry name" value="EGF_CA"/>
    <property type="match status" value="2"/>
</dbReference>
<dbReference type="CDD" id="cd00112">
    <property type="entry name" value="LDLa"/>
    <property type="match status" value="6"/>
</dbReference>
<dbReference type="InterPro" id="IPR001881">
    <property type="entry name" value="EGF-like_Ca-bd_dom"/>
</dbReference>
<sequence>MIDKKDNFTCVDIDECSLWGYCDQKCENTNGSYSCSCFSTYDLHGNRSCKTGKKIAKKFYVGTRTEIIRLDSDGNRVGRVTTGDIEDLDFDIGRDYIYWIDGSENKIFQAHVYNPSVKTTLPIKGLYGPRCLAFDWITRNLYFLDRRAKSINVYSITTNQQRDVISDNLQTPWALAIDPTVGYMFFSDYGRKSRHEARIERAYMDGRNRIALKLSKIYAPSSITVDIINKRIFWTDFRLDYIHTVDYYGKFRYKIVTGGLSIPGPVRLAVYEDELFWADNTKMGILKVSKFGNGAVQQIYKNTSYKPQALRIYHENLQTGADRNACQNSKCQHICVLTHASENSGQDYSCLCDYGYALSEDGYNCTKLNKFLLFVAKYSIRGIPIKTPEPYAVDGIPQVFARNFGRRGVSYVAVDFDAETENIYFSDIRNYAIMKASVNQTSNVKVEPLTALEVRSVEGLSVDWISKNLYYTDSHRGSVWLFFADWLKNTMQSPFIARTHGDGSNLKKIQKFGLGWPNGLSIDFTNDRLYWADAYYDRISNSDFEGGDVKIVSGLKIAHPFGIKAYKDFLYISDWKLESIIKFNKYTKEQEVLRTGIDFLRDIVIYDRALQQKPESHGCLQRNGDCSHFCFPVPHSGGITQRLGRVCGCPFGSKLDNDQRTCIDNPKENSTQECRLGYFSCANERCIPQSFRCDGDNDCLDRSDELNCEQGPSCSSHQIRCDNGKCIGSSWRCDGDDDCGDMTDEKNCPEKTCGPNQFKCNNSLCVNVRYKCDTDNDCGDGSDEGAFCSEHKCPLDFFQCGDKRCIPDRKLCDGSQDCYDGTDEENCPLLNCTGKRWTCKNIRQCIPEKYHCDGAPDCKDFSDEVDCPVRTENQCLQDEFRCTDGTCIPGKWKCDGQSDCADGTDEPETCPTPTCANDLFRCKNGRCIPQRWTCDGDDDCGDNSDEDQSLTCPPPPFSCPRDQWECPGDIIRVCINQTNVCDGKPDCPGGHDESPICNTNECKYDNGGCSYGCIQTPRGAECTCPVGYNLNGTKDCIDADECSPPSVCSQICINTKGSYKCLCDSGYNLVDSHKCLSNRNETKPFLIIASQTELVKSQLDANDYNTLPLLGIRAIAGMGVHVQNEEVYFSDSTLKKIYRVSTNGTNLTEHIMYLQGFQASFYNLCNRLFQFLRHPHGLVVFEDSVFWTDRVAGRVSQCSKFNCSSRSVVVNQISRPLGIAVLHPVRQPLGDGDAKKEYLMYMMHDGITGLSITKGARHNVLPVSSLGGGIDFDFDSQNDTIYASVKAISLKSGNTTDFMPTAFSSSPYSIAIDWISRNMYWTDEKAGTIEVMRMDGPKKYRKILRNKGGSGIPSKIASMRMDGTLPNVINQRRVSVPECVALDHDLNVVYWTDSARQWIMRYDNEKRTQRLDVFKKDLSHPIGIVYHQKKLYYVDAAYESVFVVNDMNNPNDVQIIKNNLLMLSSLKVFYERHTKGAMNGCSVDYGSCEQICLPRGPNIQKCECGVGYKRLSNETCTNITSFAVVSQLEEIRGFPLSETQHDDAMVPVRGNDRVVLHVDVHMKGQHIYWCDYDKSGMKTRSSNGIRRIKPDGTGYQEIINTGVGIKPGDGIRGLAVDWMAGNLYFTNSRNYETYIEVSRMDGSHRLVLLTEKQSQPRALAVNPVKRYLYWVDNGQYPKIERVSLDVSNSSRVTIVSYGISSPRDIFVDVFTNDVYWVDSVVDAIQKVSFSGGNRQYIRTNLPSPFGLAVDEFSIYWKFEKESSPCAENNGGCEQLCFALPNKTEPKCACSTGNLGADGKSCIGKGNLILSLDPKTKSAPIKPIQGLEGAVAVDFDYKNSYIYFSQVLGKRISRIKNGSTEKL</sequence>
<feature type="disulfide bond" evidence="17">
    <location>
        <begin position="793"/>
        <end position="805"/>
    </location>
</feature>
<feature type="disulfide bond" evidence="17">
    <location>
        <begin position="812"/>
        <end position="827"/>
    </location>
</feature>
<feature type="disulfide bond" evidence="17">
    <location>
        <begin position="922"/>
        <end position="940"/>
    </location>
</feature>
<dbReference type="SUPFAM" id="SSF57424">
    <property type="entry name" value="LDL receptor-like module"/>
    <property type="match status" value="8"/>
</dbReference>
<dbReference type="InterPro" id="IPR018097">
    <property type="entry name" value="EGF_Ca-bd_CS"/>
</dbReference>
<dbReference type="SUPFAM" id="SSF63825">
    <property type="entry name" value="YWTD domain"/>
    <property type="match status" value="5"/>
</dbReference>
<comment type="subcellular location">
    <subcellularLocation>
        <location evidence="15">Membrane</location>
        <location evidence="15">Coated pit</location>
    </subcellularLocation>
    <subcellularLocation>
        <location evidence="1">Membrane</location>
        <topology evidence="1">Single-pass type I membrane protein</topology>
    </subcellularLocation>
</comment>
<dbReference type="Pfam" id="PF00058">
    <property type="entry name" value="Ldl_recept_b"/>
    <property type="match status" value="1"/>
</dbReference>
<evidence type="ECO:0000256" key="7">
    <source>
        <dbReference type="ARBA" id="ARBA00022737"/>
    </source>
</evidence>
<evidence type="ECO:0000256" key="14">
    <source>
        <dbReference type="ARBA" id="ARBA00023180"/>
    </source>
</evidence>
<feature type="disulfide bond" evidence="17">
    <location>
        <begin position="852"/>
        <end position="867"/>
    </location>
</feature>
<keyword evidence="8" id="KW-0106">Calcium</keyword>
<keyword evidence="6" id="KW-0732">Signal</keyword>
<feature type="domain" description="EGF-like" evidence="19">
    <location>
        <begin position="1038"/>
        <end position="1073"/>
    </location>
</feature>
<feature type="repeat" description="LDL-receptor class B" evidence="18">
    <location>
        <begin position="1712"/>
        <end position="1753"/>
    </location>
</feature>
<dbReference type="InterPro" id="IPR011042">
    <property type="entry name" value="6-blade_b-propeller_TolB-like"/>
</dbReference>
<keyword evidence="14" id="KW-0325">Glycoprotein</keyword>
<evidence type="ECO:0000259" key="19">
    <source>
        <dbReference type="PROSITE" id="PS50026"/>
    </source>
</evidence>
<keyword evidence="13" id="KW-0168">Coated pit</keyword>
<feature type="disulfide bond" evidence="17">
    <location>
        <begin position="674"/>
        <end position="686"/>
    </location>
</feature>
<dbReference type="PROSITE" id="PS50026">
    <property type="entry name" value="EGF_3"/>
    <property type="match status" value="1"/>
</dbReference>
<dbReference type="PROSITE" id="PS00010">
    <property type="entry name" value="ASX_HYDROXYL"/>
    <property type="match status" value="1"/>
</dbReference>
<dbReference type="Pfam" id="PF24468">
    <property type="entry name" value="EGF_LRP2"/>
    <property type="match status" value="1"/>
</dbReference>
<dbReference type="InterPro" id="IPR049883">
    <property type="entry name" value="NOTCH1_EGF-like"/>
</dbReference>
<dbReference type="Gene3D" id="4.10.400.10">
    <property type="entry name" value="Low-density Lipoprotein Receptor"/>
    <property type="match status" value="8"/>
</dbReference>
<evidence type="ECO:0000256" key="13">
    <source>
        <dbReference type="ARBA" id="ARBA00023176"/>
    </source>
</evidence>
<dbReference type="SMART" id="SM00179">
    <property type="entry name" value="EGF_CA"/>
    <property type="match status" value="3"/>
</dbReference>
<dbReference type="PROSITE" id="PS50068">
    <property type="entry name" value="LDLRA_2"/>
    <property type="match status" value="8"/>
</dbReference>
<dbReference type="Proteomes" id="UP001217089">
    <property type="component" value="Unassembled WGS sequence"/>
</dbReference>